<evidence type="ECO:0000259" key="10">
    <source>
        <dbReference type="PROSITE" id="PS50089"/>
    </source>
</evidence>
<accession>A0A8D8FHX5</accession>
<keyword evidence="3" id="KW-0479">Metal-binding</keyword>
<dbReference type="EMBL" id="HBUE01069179">
    <property type="protein sequence ID" value="CAG6472078.1"/>
    <property type="molecule type" value="Transcribed_RNA"/>
</dbReference>
<dbReference type="InterPro" id="IPR013083">
    <property type="entry name" value="Znf_RING/FYVE/PHD"/>
</dbReference>
<dbReference type="PROSITE" id="PS50089">
    <property type="entry name" value="ZF_RING_2"/>
    <property type="match status" value="2"/>
</dbReference>
<proteinExistence type="predicted"/>
<dbReference type="GO" id="GO:0008270">
    <property type="term" value="F:zinc ion binding"/>
    <property type="evidence" value="ECO:0007669"/>
    <property type="project" value="UniProtKB-KW"/>
</dbReference>
<feature type="region of interest" description="Disordered" evidence="9">
    <location>
        <begin position="335"/>
        <end position="357"/>
    </location>
</feature>
<evidence type="ECO:0000256" key="6">
    <source>
        <dbReference type="ARBA" id="ARBA00022786"/>
    </source>
</evidence>
<evidence type="ECO:0000256" key="8">
    <source>
        <dbReference type="PROSITE-ProRule" id="PRU00175"/>
    </source>
</evidence>
<dbReference type="GO" id="GO:0005634">
    <property type="term" value="C:nucleus"/>
    <property type="evidence" value="ECO:0007669"/>
    <property type="project" value="UniProtKB-ARBA"/>
</dbReference>
<organism evidence="12">
    <name type="scientific">Culex pipiens</name>
    <name type="common">House mosquito</name>
    <dbReference type="NCBI Taxonomy" id="7175"/>
    <lineage>
        <taxon>Eukaryota</taxon>
        <taxon>Metazoa</taxon>
        <taxon>Ecdysozoa</taxon>
        <taxon>Arthropoda</taxon>
        <taxon>Hexapoda</taxon>
        <taxon>Insecta</taxon>
        <taxon>Pterygota</taxon>
        <taxon>Neoptera</taxon>
        <taxon>Endopterygota</taxon>
        <taxon>Diptera</taxon>
        <taxon>Nematocera</taxon>
        <taxon>Culicoidea</taxon>
        <taxon>Culicidae</taxon>
        <taxon>Culicinae</taxon>
        <taxon>Culicini</taxon>
        <taxon>Culex</taxon>
        <taxon>Culex</taxon>
    </lineage>
</organism>
<feature type="domain" description="RING-type" evidence="10">
    <location>
        <begin position="393"/>
        <end position="435"/>
    </location>
</feature>
<evidence type="ECO:0000256" key="7">
    <source>
        <dbReference type="ARBA" id="ARBA00022833"/>
    </source>
</evidence>
<feature type="domain" description="RING-type" evidence="11">
    <location>
        <begin position="389"/>
        <end position="615"/>
    </location>
</feature>
<dbReference type="InterPro" id="IPR001841">
    <property type="entry name" value="Znf_RING"/>
</dbReference>
<dbReference type="GO" id="GO:0097039">
    <property type="term" value="P:protein linear polyubiquitination"/>
    <property type="evidence" value="ECO:0007669"/>
    <property type="project" value="TreeGrafter"/>
</dbReference>
<dbReference type="EMBL" id="HBUE01069177">
    <property type="protein sequence ID" value="CAG6472076.1"/>
    <property type="molecule type" value="Transcribed_RNA"/>
</dbReference>
<dbReference type="Gene3D" id="3.30.40.10">
    <property type="entry name" value="Zinc/RING finger domain, C3HC4 (zinc finger)"/>
    <property type="match status" value="1"/>
</dbReference>
<keyword evidence="6" id="KW-0833">Ubl conjugation pathway</keyword>
<dbReference type="GO" id="GO:0043161">
    <property type="term" value="P:proteasome-mediated ubiquitin-dependent protein catabolic process"/>
    <property type="evidence" value="ECO:0007669"/>
    <property type="project" value="TreeGrafter"/>
</dbReference>
<evidence type="ECO:0000259" key="11">
    <source>
        <dbReference type="PROSITE" id="PS51873"/>
    </source>
</evidence>
<evidence type="ECO:0000256" key="4">
    <source>
        <dbReference type="ARBA" id="ARBA00022737"/>
    </source>
</evidence>
<reference evidence="12" key="1">
    <citation type="submission" date="2021-05" db="EMBL/GenBank/DDBJ databases">
        <authorList>
            <person name="Alioto T."/>
            <person name="Alioto T."/>
            <person name="Gomez Garrido J."/>
        </authorList>
    </citation>
    <scope>NUCLEOTIDE SEQUENCE</scope>
</reference>
<keyword evidence="5 8" id="KW-0863">Zinc-finger</keyword>
<comment type="pathway">
    <text evidence="1">Protein modification; protein ubiquitination.</text>
</comment>
<dbReference type="InterPro" id="IPR017907">
    <property type="entry name" value="Znf_RING_CS"/>
</dbReference>
<dbReference type="AlphaFoldDB" id="A0A8D8FHX5"/>
<dbReference type="InterPro" id="IPR051628">
    <property type="entry name" value="LUBAC_E3_Ligases"/>
</dbReference>
<dbReference type="GO" id="GO:0071797">
    <property type="term" value="C:LUBAC complex"/>
    <property type="evidence" value="ECO:0007669"/>
    <property type="project" value="TreeGrafter"/>
</dbReference>
<evidence type="ECO:0000256" key="5">
    <source>
        <dbReference type="ARBA" id="ARBA00022771"/>
    </source>
</evidence>
<protein>
    <submittedName>
        <fullName evidence="12">RanBP-type and C3HC4-type zinc finger-containing protein 1</fullName>
    </submittedName>
</protein>
<dbReference type="PROSITE" id="PS00518">
    <property type="entry name" value="ZF_RING_1"/>
    <property type="match status" value="2"/>
</dbReference>
<feature type="compositionally biased region" description="Low complexity" evidence="9">
    <location>
        <begin position="136"/>
        <end position="145"/>
    </location>
</feature>
<evidence type="ECO:0000313" key="12">
    <source>
        <dbReference type="EMBL" id="CAG6472076.1"/>
    </source>
</evidence>
<dbReference type="FunFam" id="3.30.40.10:FF:000137">
    <property type="entry name" value="RanBP-type and C3HC4-type zinc finger-containing protein 1"/>
    <property type="match status" value="1"/>
</dbReference>
<evidence type="ECO:0000256" key="2">
    <source>
        <dbReference type="ARBA" id="ARBA00022679"/>
    </source>
</evidence>
<dbReference type="CDD" id="cd20358">
    <property type="entry name" value="Rcat_RBR_HOIL1"/>
    <property type="match status" value="1"/>
</dbReference>
<dbReference type="InterPro" id="IPR018957">
    <property type="entry name" value="Znf_C3HC4_RING-type"/>
</dbReference>
<dbReference type="Gene3D" id="1.20.120.1750">
    <property type="match status" value="1"/>
</dbReference>
<evidence type="ECO:0000256" key="1">
    <source>
        <dbReference type="ARBA" id="ARBA00004906"/>
    </source>
</evidence>
<name>A0A8D8FHX5_CULPI</name>
<feature type="domain" description="RING-type" evidence="10">
    <location>
        <begin position="6"/>
        <end position="51"/>
    </location>
</feature>
<dbReference type="SUPFAM" id="SSF57850">
    <property type="entry name" value="RING/U-box"/>
    <property type="match status" value="4"/>
</dbReference>
<dbReference type="GO" id="GO:0004842">
    <property type="term" value="F:ubiquitin-protein transferase activity"/>
    <property type="evidence" value="ECO:0007669"/>
    <property type="project" value="TreeGrafter"/>
</dbReference>
<dbReference type="PANTHER" id="PTHR22770:SF13">
    <property type="entry name" value="RING-TYPE DOMAIN-CONTAINING PROTEIN"/>
    <property type="match status" value="1"/>
</dbReference>
<keyword evidence="2" id="KW-0808">Transferase</keyword>
<dbReference type="PANTHER" id="PTHR22770">
    <property type="entry name" value="UBIQUITIN CONJUGATING ENZYME 7 INTERACTING PROTEIN-RELATED"/>
    <property type="match status" value="1"/>
</dbReference>
<feature type="region of interest" description="Disordered" evidence="9">
    <location>
        <begin position="129"/>
        <end position="149"/>
    </location>
</feature>
<dbReference type="SMART" id="SM00184">
    <property type="entry name" value="RING"/>
    <property type="match status" value="2"/>
</dbReference>
<keyword evidence="7" id="KW-0862">Zinc</keyword>
<sequence length="619" mass="67136">MDLQICSACSSPTPVGSSIRLKTCQHSFCVLCLKYALIFGGAPDLQCPYPQGTFECGAKPNEAEVQYILEYDEDGRQDGGETGGNMVAIGALENALDRVLSIGLDEFPREVTEELPRVNLLNLNGVDDTKGDSEVEANGAESALESSEEKLAGEEDFFLDLNNLYGNVDIKLSSSGSDQLVGTGETSNTEMNFLPDCGSDMLQGSVIDSAFNDVIITESDFSTPEEIPFINRESDETIQASIESKFDFNHGERPTQSIEGLETVCSEQAPSELMKSSEESQASRSDIGNNAGEVILPAHIEAAIPLTLETNFAGEPSTIVKDVSKGAIPKVKKVLGQTSNDSSNASSNEAQPSEEQDLALALKLQEEESKIDMDLLLAVSDANLPPNMEPFECPVCYGQFKPYEGVTLAFCFHSFCKPCLAESVKHSDELEVTCPALVDGDVKCSAIVQDGAIRDLLTEEDFGRFQDRCLQTAEAVIPNTFHCLTPNCRGWVELIGEVEFFDCSICLVQNCVSCKAIHGNQSCQDYLANIRRKDDDVKSEATLKTMVETREGMRCPKCGVMITKIAGCDFMTCTTCKTGICWPTRGPRWGPAGQGDISGGCRCKVDNGRRCHPECEGCH</sequence>
<feature type="compositionally biased region" description="Low complexity" evidence="9">
    <location>
        <begin position="339"/>
        <end position="348"/>
    </location>
</feature>
<evidence type="ECO:0000256" key="9">
    <source>
        <dbReference type="SAM" id="MobiDB-lite"/>
    </source>
</evidence>
<dbReference type="InterPro" id="IPR047557">
    <property type="entry name" value="Rcat_RBR_HOIL1"/>
</dbReference>
<keyword evidence="4" id="KW-0677">Repeat</keyword>
<dbReference type="GO" id="GO:0043130">
    <property type="term" value="F:ubiquitin binding"/>
    <property type="evidence" value="ECO:0007669"/>
    <property type="project" value="TreeGrafter"/>
</dbReference>
<dbReference type="InterPro" id="IPR044066">
    <property type="entry name" value="TRIAD_supradom"/>
</dbReference>
<dbReference type="PROSITE" id="PS51873">
    <property type="entry name" value="TRIAD"/>
    <property type="match status" value="1"/>
</dbReference>
<evidence type="ECO:0000256" key="3">
    <source>
        <dbReference type="ARBA" id="ARBA00022723"/>
    </source>
</evidence>
<dbReference type="Pfam" id="PF00097">
    <property type="entry name" value="zf-C3HC4"/>
    <property type="match status" value="1"/>
</dbReference>